<dbReference type="SUPFAM" id="SSF117892">
    <property type="entry name" value="Band 7/SPFH domain"/>
    <property type="match status" value="1"/>
</dbReference>
<feature type="domain" description="Band 7" evidence="3">
    <location>
        <begin position="25"/>
        <end position="219"/>
    </location>
</feature>
<dbReference type="InterPro" id="IPR001107">
    <property type="entry name" value="Band_7"/>
</dbReference>
<dbReference type="EMBL" id="BAABJX010000026">
    <property type="protein sequence ID" value="GAA4832361.1"/>
    <property type="molecule type" value="Genomic_DNA"/>
</dbReference>
<dbReference type="InterPro" id="IPR036013">
    <property type="entry name" value="Band_7/SPFH_dom_sf"/>
</dbReference>
<dbReference type="PANTHER" id="PTHR42911:SF1">
    <property type="entry name" value="MODULATOR OF FTSH PROTEASE HFLC"/>
    <property type="match status" value="1"/>
</dbReference>
<proteinExistence type="predicted"/>
<dbReference type="InterPro" id="IPR000163">
    <property type="entry name" value="Prohibitin"/>
</dbReference>
<dbReference type="Gene3D" id="3.30.479.30">
    <property type="entry name" value="Band 7 domain"/>
    <property type="match status" value="1"/>
</dbReference>
<dbReference type="Proteomes" id="UP001500298">
    <property type="component" value="Unassembled WGS sequence"/>
</dbReference>
<accession>A0ABP9D8K4</accession>
<keyword evidence="2" id="KW-0175">Coiled coil</keyword>
<gene>
    <name evidence="4" type="ORF">GCM10023331_16940</name>
</gene>
<feature type="coiled-coil region" evidence="2">
    <location>
        <begin position="194"/>
        <end position="239"/>
    </location>
</feature>
<evidence type="ECO:0000256" key="2">
    <source>
        <dbReference type="SAM" id="Coils"/>
    </source>
</evidence>
<evidence type="ECO:0000259" key="3">
    <source>
        <dbReference type="Pfam" id="PF01145"/>
    </source>
</evidence>
<name>A0ABP9D8K4_9BACT</name>
<comment type="caution">
    <text evidence="4">The sequence shown here is derived from an EMBL/GenBank/DDBJ whole genome shotgun (WGS) entry which is preliminary data.</text>
</comment>
<dbReference type="RefSeq" id="WP_345370930.1">
    <property type="nucleotide sequence ID" value="NZ_BAABJX010000026.1"/>
</dbReference>
<comment type="subcellular location">
    <subcellularLocation>
        <location evidence="1">Membrane</location>
        <topology evidence="1">Single-pass membrane protein</topology>
    </subcellularLocation>
</comment>
<reference evidence="5" key="1">
    <citation type="journal article" date="2019" name="Int. J. Syst. Evol. Microbiol.">
        <title>The Global Catalogue of Microorganisms (GCM) 10K type strain sequencing project: providing services to taxonomists for standard genome sequencing and annotation.</title>
        <authorList>
            <consortium name="The Broad Institute Genomics Platform"/>
            <consortium name="The Broad Institute Genome Sequencing Center for Infectious Disease"/>
            <person name="Wu L."/>
            <person name="Ma J."/>
        </authorList>
    </citation>
    <scope>NUCLEOTIDE SEQUENCE [LARGE SCALE GENOMIC DNA]</scope>
    <source>
        <strain evidence="5">JCM 18326</strain>
    </source>
</reference>
<sequence>MKKLGLVAAAFMVLIIALFATCYQRIEAGYAGIRVNLYGSERGVDDVREVTGAVWYNPVTTKIYQTPLFVQNAIFTRDMTEGSRNNDEIRVTTNDGLVVSMDVSINYRVKEDQAVSIFKKYRKPLEEISRTILRNYIRDAYNRSANYYSAEEIYTKKNEFIYRADSLFTADLGREGFNIEKIVLLNELRLPDKIKQAIDRKIEAKQIAEQKKNELKQAEADAAKEIAKARGEAEALKVQADAERYAYEQKQRALTPLLIQQQFIEKWNGTLPVYGQTPQLFKDITGKGKR</sequence>
<dbReference type="CDD" id="cd03401">
    <property type="entry name" value="SPFH_prohibitin"/>
    <property type="match status" value="1"/>
</dbReference>
<dbReference type="PANTHER" id="PTHR42911">
    <property type="entry name" value="MODULATOR OF FTSH PROTEASE HFLC"/>
    <property type="match status" value="1"/>
</dbReference>
<organism evidence="4 5">
    <name type="scientific">Algivirga pacifica</name>
    <dbReference type="NCBI Taxonomy" id="1162670"/>
    <lineage>
        <taxon>Bacteria</taxon>
        <taxon>Pseudomonadati</taxon>
        <taxon>Bacteroidota</taxon>
        <taxon>Cytophagia</taxon>
        <taxon>Cytophagales</taxon>
        <taxon>Flammeovirgaceae</taxon>
        <taxon>Algivirga</taxon>
    </lineage>
</organism>
<keyword evidence="5" id="KW-1185">Reference proteome</keyword>
<evidence type="ECO:0000313" key="4">
    <source>
        <dbReference type="EMBL" id="GAA4832361.1"/>
    </source>
</evidence>
<evidence type="ECO:0000313" key="5">
    <source>
        <dbReference type="Proteomes" id="UP001500298"/>
    </source>
</evidence>
<evidence type="ECO:0000256" key="1">
    <source>
        <dbReference type="ARBA" id="ARBA00004167"/>
    </source>
</evidence>
<dbReference type="Pfam" id="PF01145">
    <property type="entry name" value="Band_7"/>
    <property type="match status" value="1"/>
</dbReference>
<protein>
    <submittedName>
        <fullName evidence="4">Prohibitin family protein</fullName>
    </submittedName>
</protein>